<feature type="compositionally biased region" description="Basic residues" evidence="4">
    <location>
        <begin position="141"/>
        <end position="157"/>
    </location>
</feature>
<dbReference type="KEGG" id="aten:116296386"/>
<dbReference type="GO" id="GO:0031048">
    <property type="term" value="P:regulatory ncRNA-mediated heterochromatin formation"/>
    <property type="evidence" value="ECO:0007669"/>
    <property type="project" value="TreeGrafter"/>
</dbReference>
<dbReference type="GO" id="GO:0006396">
    <property type="term" value="P:RNA processing"/>
    <property type="evidence" value="ECO:0007669"/>
    <property type="project" value="InterPro"/>
</dbReference>
<dbReference type="InterPro" id="IPR013633">
    <property type="entry name" value="NRDE-2"/>
</dbReference>
<organism evidence="5 6">
    <name type="scientific">Actinia tenebrosa</name>
    <name type="common">Australian red waratah sea anemone</name>
    <dbReference type="NCBI Taxonomy" id="6105"/>
    <lineage>
        <taxon>Eukaryota</taxon>
        <taxon>Metazoa</taxon>
        <taxon>Cnidaria</taxon>
        <taxon>Anthozoa</taxon>
        <taxon>Hexacorallia</taxon>
        <taxon>Actiniaria</taxon>
        <taxon>Actiniidae</taxon>
        <taxon>Actinia</taxon>
    </lineage>
</organism>
<reference evidence="6" key="1">
    <citation type="submission" date="2025-08" db="UniProtKB">
        <authorList>
            <consortium name="RefSeq"/>
        </authorList>
    </citation>
    <scope>IDENTIFICATION</scope>
    <source>
        <tissue evidence="6">Tentacle</tissue>
    </source>
</reference>
<keyword evidence="3" id="KW-0539">Nucleus</keyword>
<comment type="similarity">
    <text evidence="2">Belongs to the NRDE2 family.</text>
</comment>
<dbReference type="AlphaFoldDB" id="A0A6P8I6B5"/>
<gene>
    <name evidence="6" type="primary">LOC116296386</name>
</gene>
<evidence type="ECO:0000256" key="4">
    <source>
        <dbReference type="SAM" id="MobiDB-lite"/>
    </source>
</evidence>
<evidence type="ECO:0000313" key="6">
    <source>
        <dbReference type="RefSeq" id="XP_031560255.1"/>
    </source>
</evidence>
<evidence type="ECO:0000256" key="1">
    <source>
        <dbReference type="ARBA" id="ARBA00004123"/>
    </source>
</evidence>
<comment type="subcellular location">
    <subcellularLocation>
        <location evidence="1">Nucleus</location>
    </subcellularLocation>
</comment>
<dbReference type="GeneID" id="116296386"/>
<dbReference type="Gene3D" id="1.25.40.10">
    <property type="entry name" value="Tetratricopeptide repeat domain"/>
    <property type="match status" value="3"/>
</dbReference>
<evidence type="ECO:0000256" key="2">
    <source>
        <dbReference type="ARBA" id="ARBA00009265"/>
    </source>
</evidence>
<proteinExistence type="inferred from homology"/>
<dbReference type="Pfam" id="PF08424">
    <property type="entry name" value="NRDE-2"/>
    <property type="match status" value="1"/>
</dbReference>
<keyword evidence="5" id="KW-1185">Reference proteome</keyword>
<accession>A0A6P8I6B5</accession>
<feature type="compositionally biased region" description="Basic residues" evidence="4">
    <location>
        <begin position="115"/>
        <end position="127"/>
    </location>
</feature>
<dbReference type="InterPro" id="IPR011990">
    <property type="entry name" value="TPR-like_helical_dom_sf"/>
</dbReference>
<dbReference type="OrthoDB" id="297219at2759"/>
<dbReference type="GO" id="GO:0071013">
    <property type="term" value="C:catalytic step 2 spliceosome"/>
    <property type="evidence" value="ECO:0007669"/>
    <property type="project" value="TreeGrafter"/>
</dbReference>
<name>A0A6P8I6B5_ACTTE</name>
<feature type="region of interest" description="Disordered" evidence="4">
    <location>
        <begin position="50"/>
        <end position="166"/>
    </location>
</feature>
<dbReference type="SUPFAM" id="SSF48452">
    <property type="entry name" value="TPR-like"/>
    <property type="match status" value="2"/>
</dbReference>
<feature type="compositionally biased region" description="Basic and acidic residues" evidence="4">
    <location>
        <begin position="89"/>
        <end position="114"/>
    </location>
</feature>
<dbReference type="SMART" id="SM00386">
    <property type="entry name" value="HAT"/>
    <property type="match status" value="6"/>
</dbReference>
<dbReference type="FunCoup" id="A0A6P8I6B5">
    <property type="interactions" value="2407"/>
</dbReference>
<dbReference type="InParanoid" id="A0A6P8I6B5"/>
<dbReference type="PANTHER" id="PTHR13471:SF0">
    <property type="entry name" value="NUCLEAR EXOSOME REGULATOR NRDE2"/>
    <property type="match status" value="1"/>
</dbReference>
<dbReference type="RefSeq" id="XP_031560255.1">
    <property type="nucleotide sequence ID" value="XM_031704395.1"/>
</dbReference>
<dbReference type="InterPro" id="IPR003107">
    <property type="entry name" value="HAT"/>
</dbReference>
<protein>
    <submittedName>
        <fullName evidence="6">Nuclear exosome regulator NRDE2-like</fullName>
    </submittedName>
</protein>
<sequence length="1205" mass="139038">MDEERKEDEVFPNVSSQKFLFPISSSGSASVECLSRPAALFPCVRAIESDKSQETDLSWLKNESYIPENFQGKTENESLSESPSEGEECSEKILEVEAKRNTARERRIEKGYGHEKKKKKHTKKRRYSNSEGSSSEEDVKKSKHRKKHKKQKHKKKGKVELKSEDEETISKPDTIWLEDSGLSTEEAFRIHRKPDMENLMYGSLYRLDVALFKIRKNTHCLGLGKRYIANGDKKRNKKKTLDSRYCRSTDVFSEIPEFIKPCRKSTKFFVGNIENYSYLPIDLLSKREEENESEIKGKERERDIESAGGFEDGLMTQKTAELNKVLRENPHDVKRWIELVKFQTEAINNEDIARAGYTVSGNERKKKNSKVIREKQISILEKALVVNPTSIELVMYHLELCSDVWEDIQLMERWRKVVFAYPNKTVLWRKYLSFVQSRFSTFTFRKAQRVYDKCFSTLLPIKEETFVSHQAEEGIEEDMLDLFVQHCKFMKQSGHTEKAVACFQAMIELNCLCPSELSENTPTTGQLAFLETFWDSGHARFGETGAVGWTTWMNKSLVDKKPLGLENLDLKKIFKALDPTKRTDNELQSTAEKEEQMVKGMPKWKAWIKVEISRDNSQLKPWQPDTEKGETDEDCEDPERLVLFDDISSYLFKLEKVDNRLKLVLHFLELLGVPIMPSSSSQSFETQRYFELSIHTPGQLIKGQQQFLTPGLGWQMCEYWQTDEDIPTNARPTDERLQLVRNIFLQSLSLFQGRNRDYLMITWLWYEFNLSQVLESVKSRKQAFKEVYKLAKGLLKEPSNRNNLSLWQVFASILSMSGDVAEARRVFDSTLSMASQVMETDKKDSLASLYRAYAELELKESDKPPCASDIKPTLMSRNKVLHLLISFTEDGKYEPINEDATSSTIPPARILKAKKNYAELCENIIQRMNNNCSESEDKVFLDVEPSVHTLVCCALFSYVSSGIQAASVIYDKVLPSLSLANDASNLKQEHIYNLYLNLLNLHAKIEPIPLKNIRSVLHRALKEFPNNPFFLDHFLQVESKSNLTGEVRRFFDHLTNDASSPVPWIYAVHYENMRSKALVTTMDCAEYITTSAKQPSSVLVTSLPVTGISHRQRALLDRATSSVAGRQCVALWKMYMEFELQQGNNEQAKAIFYQALQHCPWAKTLYLDAIKSFPDDLQRTIDLMDEKELRVRTPLEEIEILLESE</sequence>
<dbReference type="PANTHER" id="PTHR13471">
    <property type="entry name" value="TETRATRICOPEPTIDE-LIKE HELICAL"/>
    <property type="match status" value="1"/>
</dbReference>
<evidence type="ECO:0000313" key="5">
    <source>
        <dbReference type="Proteomes" id="UP000515163"/>
    </source>
</evidence>
<dbReference type="GO" id="GO:1902369">
    <property type="term" value="P:negative regulation of RNA catabolic process"/>
    <property type="evidence" value="ECO:0007669"/>
    <property type="project" value="TreeGrafter"/>
</dbReference>
<dbReference type="Proteomes" id="UP000515163">
    <property type="component" value="Unplaced"/>
</dbReference>
<evidence type="ECO:0000256" key="3">
    <source>
        <dbReference type="ARBA" id="ARBA00023242"/>
    </source>
</evidence>